<proteinExistence type="predicted"/>
<gene>
    <name evidence="2" type="ORF">CVN68_00535</name>
</gene>
<dbReference type="PANTHER" id="PTHR35337:SF1">
    <property type="entry name" value="SLR1478 PROTEIN"/>
    <property type="match status" value="1"/>
</dbReference>
<accession>A0A2K8M9V6</accession>
<dbReference type="KEGG" id="sphc:CVN68_00535"/>
<feature type="transmembrane region" description="Helical" evidence="1">
    <location>
        <begin position="312"/>
        <end position="332"/>
    </location>
</feature>
<dbReference type="AlphaFoldDB" id="A0A2K8M9V6"/>
<name>A0A2K8M9V6_9SPHN</name>
<feature type="transmembrane region" description="Helical" evidence="1">
    <location>
        <begin position="247"/>
        <end position="266"/>
    </location>
</feature>
<evidence type="ECO:0000313" key="2">
    <source>
        <dbReference type="EMBL" id="ATY30663.1"/>
    </source>
</evidence>
<dbReference type="Pfam" id="PF01944">
    <property type="entry name" value="SpoIIM"/>
    <property type="match status" value="1"/>
</dbReference>
<reference evidence="2 3" key="1">
    <citation type="submission" date="2017-11" db="EMBL/GenBank/DDBJ databases">
        <title>Complete genome sequence of Sphingomonas sp. Strain Cra20, a psychrotolerant potential plant growth promoting rhizobacteria.</title>
        <authorList>
            <person name="Luo Y."/>
        </authorList>
    </citation>
    <scope>NUCLEOTIDE SEQUENCE [LARGE SCALE GENOMIC DNA]</scope>
    <source>
        <strain evidence="2 3">Cra20</strain>
    </source>
</reference>
<protein>
    <recommendedName>
        <fullName evidence="4">Stage II sporulation protein M</fullName>
    </recommendedName>
</protein>
<dbReference type="EMBL" id="CP024923">
    <property type="protein sequence ID" value="ATY30663.1"/>
    <property type="molecule type" value="Genomic_DNA"/>
</dbReference>
<organism evidence="2 3">
    <name type="scientific">Sphingomonas psychrotolerans</name>
    <dbReference type="NCBI Taxonomy" id="1327635"/>
    <lineage>
        <taxon>Bacteria</taxon>
        <taxon>Pseudomonadati</taxon>
        <taxon>Pseudomonadota</taxon>
        <taxon>Alphaproteobacteria</taxon>
        <taxon>Sphingomonadales</taxon>
        <taxon>Sphingomonadaceae</taxon>
        <taxon>Sphingomonas</taxon>
    </lineage>
</organism>
<dbReference type="OrthoDB" id="7699993at2"/>
<keyword evidence="1" id="KW-1133">Transmembrane helix</keyword>
<sequence>MSRLQAKEFAVNADPSGGRFRASRQHDWERLETLIDRIERGRAPSLSDEDLFELPVLYRATLSSLSVARETSLDVDLVAYLESLATRAYFILYGVQPPLWRRVSGFFAQAWPEAIRRIGRETLVAVLLTMVGAVAAYLLVIRDPAWFYAIVPADLAGGRGPQSSADELRAVLYHSEGALAVFAAMLFTHNSQVSLMCFALGFAFGVPTVLLLLYNGCILGAFLAIYVSKGLGLQLTAWLSIHGTTELFAIALAGAAGLHIGMAVAFPGRSSRGDAAVAAGRTAAIVMLGVVVMLGVAGLLEGVGRQVVQSDVARAAIGGAALLGWLLYFYCLPLRESADG</sequence>
<feature type="transmembrane region" description="Helical" evidence="1">
    <location>
        <begin position="195"/>
        <end position="227"/>
    </location>
</feature>
<keyword evidence="3" id="KW-1185">Reference proteome</keyword>
<dbReference type="Proteomes" id="UP000229081">
    <property type="component" value="Chromosome"/>
</dbReference>
<evidence type="ECO:0000313" key="3">
    <source>
        <dbReference type="Proteomes" id="UP000229081"/>
    </source>
</evidence>
<dbReference type="PANTHER" id="PTHR35337">
    <property type="entry name" value="SLR1478 PROTEIN"/>
    <property type="match status" value="1"/>
</dbReference>
<dbReference type="InterPro" id="IPR002798">
    <property type="entry name" value="SpoIIM-like"/>
</dbReference>
<feature type="transmembrane region" description="Helical" evidence="1">
    <location>
        <begin position="278"/>
        <end position="300"/>
    </location>
</feature>
<evidence type="ECO:0008006" key="4">
    <source>
        <dbReference type="Google" id="ProtNLM"/>
    </source>
</evidence>
<feature type="transmembrane region" description="Helical" evidence="1">
    <location>
        <begin position="123"/>
        <end position="141"/>
    </location>
</feature>
<evidence type="ECO:0000256" key="1">
    <source>
        <dbReference type="SAM" id="Phobius"/>
    </source>
</evidence>
<keyword evidence="1" id="KW-0812">Transmembrane</keyword>
<keyword evidence="1" id="KW-0472">Membrane</keyword>